<evidence type="ECO:0000313" key="2">
    <source>
        <dbReference type="Proteomes" id="UP001143910"/>
    </source>
</evidence>
<comment type="caution">
    <text evidence="1">The sequence shown here is derived from an EMBL/GenBank/DDBJ whole genome shotgun (WGS) entry which is preliminary data.</text>
</comment>
<accession>A0ACC1MFT7</accession>
<name>A0ACC1MFT7_9HYPO</name>
<dbReference type="Proteomes" id="UP001143910">
    <property type="component" value="Unassembled WGS sequence"/>
</dbReference>
<gene>
    <name evidence="1" type="ORF">NQ176_g10639</name>
</gene>
<reference evidence="1" key="1">
    <citation type="submission" date="2022-08" db="EMBL/GenBank/DDBJ databases">
        <title>Genome Sequence of Lecanicillium fungicola.</title>
        <authorList>
            <person name="Buettner E."/>
        </authorList>
    </citation>
    <scope>NUCLEOTIDE SEQUENCE</scope>
    <source>
        <strain evidence="1">Babe33</strain>
    </source>
</reference>
<organism evidence="1 2">
    <name type="scientific">Zarea fungicola</name>
    <dbReference type="NCBI Taxonomy" id="93591"/>
    <lineage>
        <taxon>Eukaryota</taxon>
        <taxon>Fungi</taxon>
        <taxon>Dikarya</taxon>
        <taxon>Ascomycota</taxon>
        <taxon>Pezizomycotina</taxon>
        <taxon>Sordariomycetes</taxon>
        <taxon>Hypocreomycetidae</taxon>
        <taxon>Hypocreales</taxon>
        <taxon>Cordycipitaceae</taxon>
        <taxon>Zarea</taxon>
    </lineage>
</organism>
<dbReference type="EMBL" id="JANJQO010003004">
    <property type="protein sequence ID" value="KAJ2965393.1"/>
    <property type="molecule type" value="Genomic_DNA"/>
</dbReference>
<keyword evidence="2" id="KW-1185">Reference proteome</keyword>
<proteinExistence type="predicted"/>
<sequence length="72" mass="7988">MTEVAAIAVPQQLPPHQETATSKVRQNSRLNLDTSLVSSTGCFEFDRVIKCGYVEKRTKTKYTSPISTPSPF</sequence>
<protein>
    <submittedName>
        <fullName evidence="1">Uncharacterized protein</fullName>
    </submittedName>
</protein>
<evidence type="ECO:0000313" key="1">
    <source>
        <dbReference type="EMBL" id="KAJ2965393.1"/>
    </source>
</evidence>